<accession>A0A1B2FE89</accession>
<dbReference type="EMBL" id="CP016634">
    <property type="protein sequence ID" value="ANY90548.1"/>
    <property type="molecule type" value="Genomic_DNA"/>
</dbReference>
<sequence length="900" mass="101273">MSDLTPKQQQLMNAWGAIHKGAGEALEWIEQVRGNAASVEAEADGLSLRLRRARNRAKSLQYAASTPMGVGFFGGSQAGKSYLISSLAAATDGKLLSDFGPHTLDFIRHVNPPGLGKEATGVITRFSRRAKPSPDPNYPVELKLFCEVELAMMLSNSWFEDFDQERLNNEITDKTIEAVLREFEGQTADNRHAGVDGDDVVRLWDYLAKNYEKSVRCLEGTYWPRAIELAPHLSIPQRARLFSILWGGQKPLTDLYILLAGALQKLGFPEKVFAPLSVLAEEKDGDYVRTVNLMSVDMLKRLDTRLDQPVSVLPECAGTLRGAVGVTIAQLTALTVEMTFRLVHQPSNAVLEQVDLIDFPGYRTRYQLLDINELAGVEPADEVNPIWSMLLRGKVAYLFERYSEAQEMHGLVLCTNANKQVDVVTIAPVLTRWIHNTQGATPAARKNRAPGLIWALTMMDMWIDSTLSQDDGGLATVCENMFFQAMLERFGNLEWMKEWSGKPFNNTYLVRKPRLESSFLVRNDSSEELELAPRHADHMRRLQGKFELCHTAIRHLSEPKAAWEAMLAFNDGGITRFCASLKAFENVDFKLSRIEEQLQECRTDLLEHGLYTWREEDFESLLERKREKVKYLLRTLGADPDVISELIHTLQLPTEQLRELYLGGVYEIDGDDDATGDTESAFKAPANKAPAIDFGNLFDNTPTPSAASAAKPVAKRLTSEQRFARAALKAWIKHMRDLGTQPQRLLSLRMSRELMDALTEELVSAVRRPALLEQLDEAVTRRILGGARRDQLVQRQVMAVQLVMRDFLSWFGLLTKPVDERPPRLAGNKGPLFDFYQKVAVGELPILPEKPSHQEQHFQVDWLSGLAWLTQENAKSGADPEITTEQRRQLAVLLNTFEAS</sequence>
<organism evidence="1">
    <name type="scientific">Pseudomonas putida</name>
    <name type="common">Arthrobacter siderocapsulatus</name>
    <dbReference type="NCBI Taxonomy" id="303"/>
    <lineage>
        <taxon>Bacteria</taxon>
        <taxon>Pseudomonadati</taxon>
        <taxon>Pseudomonadota</taxon>
        <taxon>Gammaproteobacteria</taxon>
        <taxon>Pseudomonadales</taxon>
        <taxon>Pseudomonadaceae</taxon>
        <taxon>Pseudomonas</taxon>
    </lineage>
</organism>
<gene>
    <name evidence="1" type="ORF">IEC33019_5067</name>
</gene>
<reference evidence="1" key="1">
    <citation type="submission" date="2016-07" db="EMBL/GenBank/DDBJ databases">
        <title>New class B carbapenemase carried by novel plasmid in Pseudomonas putida enviromental strain in eastern Amazonia.</title>
        <authorList>
            <person name="Souza C.O."/>
            <person name="Lima K.V."/>
            <person name="Brasiliense D.M."/>
            <person name="Perez-Chaparro P.J."/>
            <person name="Mamizuka E.M."/>
            <person name="Lima M.O."/>
            <person name="Lima L.N."/>
            <person name="McCulloch J.A."/>
        </authorList>
    </citation>
    <scope>NUCLEOTIDE SEQUENCE [LARGE SCALE GENOMIC DNA]</scope>
    <source>
        <strain evidence="1">IEC33019</strain>
    </source>
</reference>
<dbReference type="Pfam" id="PF10139">
    <property type="entry name" value="Virul_Fac"/>
    <property type="match status" value="1"/>
</dbReference>
<dbReference type="InterPro" id="IPR017030">
    <property type="entry name" value="Vir_effector_SfrC"/>
</dbReference>
<dbReference type="RefSeq" id="WP_099594082.1">
    <property type="nucleotide sequence ID" value="NZ_CP016634.1"/>
</dbReference>
<dbReference type="PIRSF" id="PIRSF034586">
    <property type="entry name" value="Vir_effector_SfrC"/>
    <property type="match status" value="1"/>
</dbReference>
<name>A0A1B2FE89_PSEPU</name>
<proteinExistence type="predicted"/>
<dbReference type="AlphaFoldDB" id="A0A1B2FE89"/>
<evidence type="ECO:0000313" key="1">
    <source>
        <dbReference type="EMBL" id="ANY90548.1"/>
    </source>
</evidence>
<protein>
    <submittedName>
        <fullName evidence="1">Putative bacterial virulence factor</fullName>
    </submittedName>
</protein>